<dbReference type="CDD" id="cd16963">
    <property type="entry name" value="CCE1"/>
    <property type="match status" value="1"/>
</dbReference>
<comment type="caution">
    <text evidence="3">The sequence shown here is derived from an EMBL/GenBank/DDBJ whole genome shotgun (WGS) entry which is preliminary data.</text>
</comment>
<feature type="region of interest" description="Disordered" evidence="1">
    <location>
        <begin position="92"/>
        <end position="114"/>
    </location>
</feature>
<accession>A0AAD4GP84</accession>
<organism evidence="3 4">
    <name type="scientific">Aspergillus nanangensis</name>
    <dbReference type="NCBI Taxonomy" id="2582783"/>
    <lineage>
        <taxon>Eukaryota</taxon>
        <taxon>Fungi</taxon>
        <taxon>Dikarya</taxon>
        <taxon>Ascomycota</taxon>
        <taxon>Pezizomycotina</taxon>
        <taxon>Eurotiomycetes</taxon>
        <taxon>Eurotiomycetidae</taxon>
        <taxon>Eurotiales</taxon>
        <taxon>Aspergillaceae</taxon>
        <taxon>Aspergillus</taxon>
        <taxon>Aspergillus subgen. Circumdati</taxon>
    </lineage>
</organism>
<dbReference type="PANTHER" id="PTHR28072:SF1">
    <property type="entry name" value="CRUCIFORM CUTTING ENDONUCLEASE 1, MITOCHONDRIAL-RELATED"/>
    <property type="match status" value="1"/>
</dbReference>
<evidence type="ECO:0000313" key="4">
    <source>
        <dbReference type="Proteomes" id="UP001194746"/>
    </source>
</evidence>
<dbReference type="GO" id="GO:0070336">
    <property type="term" value="F:flap-structured DNA binding"/>
    <property type="evidence" value="ECO:0007669"/>
    <property type="project" value="TreeGrafter"/>
</dbReference>
<reference evidence="3" key="2">
    <citation type="submission" date="2020-02" db="EMBL/GenBank/DDBJ databases">
        <authorList>
            <person name="Gilchrist C.L.M."/>
            <person name="Chooi Y.-H."/>
        </authorList>
    </citation>
    <scope>NUCLEOTIDE SEQUENCE</scope>
    <source>
        <strain evidence="3">MST-FP2251</strain>
    </source>
</reference>
<dbReference type="EMBL" id="VCAU01000131">
    <property type="protein sequence ID" value="KAF9884186.1"/>
    <property type="molecule type" value="Genomic_DNA"/>
</dbReference>
<dbReference type="SUPFAM" id="SSF53098">
    <property type="entry name" value="Ribonuclease H-like"/>
    <property type="match status" value="1"/>
</dbReference>
<protein>
    <recommendedName>
        <fullName evidence="2">SAP domain-containing protein</fullName>
    </recommendedName>
</protein>
<dbReference type="PROSITE" id="PS50800">
    <property type="entry name" value="SAP"/>
    <property type="match status" value="1"/>
</dbReference>
<dbReference type="GO" id="GO:0000403">
    <property type="term" value="F:Y-form DNA binding"/>
    <property type="evidence" value="ECO:0007669"/>
    <property type="project" value="TreeGrafter"/>
</dbReference>
<dbReference type="InterPro" id="IPR003034">
    <property type="entry name" value="SAP_dom"/>
</dbReference>
<sequence length="388" mass="42456">MRLTPPVLQHACAYPWLQSLKTAQLQRIAQATGIQSSGPKAPLIQRLASELAQCEYRPDDHGSKTTTLSILSIDMGIRNLAFAHLLVPQSSSPAVGGKRSSSSTPPHSPLITTSPISPTLNAWRRLAISDLHLVPPSFSSSTANDNPNNPSTIPRNLPDLVPTSKETFAPALYAQLAYDLLTSLLDTYRPTHVLIERQRFRSGGGSAVQEWTLRVGVFEGMLYAVLYALQQERVRRGAGLHSSSSLSPSPIVVGIEPQRVARYWGDGLSLSHSPSQSEDGEKRGKKKATSSREGKRIKIDLVGRWLDSAAGVPSKVLVGEDPDLHGWVDGYLQRWKGAGKRTKRTTAGPEIGKLDDLADCLLQGVTWLEWQKMRDRISREGIHALDNC</sequence>
<dbReference type="GO" id="GO:0005739">
    <property type="term" value="C:mitochondrion"/>
    <property type="evidence" value="ECO:0007669"/>
    <property type="project" value="TreeGrafter"/>
</dbReference>
<dbReference type="AlphaFoldDB" id="A0AAD4GP84"/>
<dbReference type="PANTHER" id="PTHR28072">
    <property type="entry name" value="CRUCIFORM CUTTING ENDONUCLEASE 1, MITOCHONDRIAL-RELATED"/>
    <property type="match status" value="1"/>
</dbReference>
<evidence type="ECO:0000313" key="3">
    <source>
        <dbReference type="EMBL" id="KAF9884186.1"/>
    </source>
</evidence>
<dbReference type="Proteomes" id="UP001194746">
    <property type="component" value="Unassembled WGS sequence"/>
</dbReference>
<dbReference type="InterPro" id="IPR039197">
    <property type="entry name" value="Mrs1/Cce1"/>
</dbReference>
<dbReference type="InterPro" id="IPR012337">
    <property type="entry name" value="RNaseH-like_sf"/>
</dbReference>
<feature type="compositionally biased region" description="Polar residues" evidence="1">
    <location>
        <begin position="139"/>
        <end position="154"/>
    </location>
</feature>
<dbReference type="GO" id="GO:0004520">
    <property type="term" value="F:DNA endonuclease activity"/>
    <property type="evidence" value="ECO:0007669"/>
    <property type="project" value="TreeGrafter"/>
</dbReference>
<dbReference type="GO" id="GO:0000402">
    <property type="term" value="F:crossed form four-way junction DNA binding"/>
    <property type="evidence" value="ECO:0007669"/>
    <property type="project" value="TreeGrafter"/>
</dbReference>
<evidence type="ECO:0000256" key="1">
    <source>
        <dbReference type="SAM" id="MobiDB-lite"/>
    </source>
</evidence>
<dbReference type="InterPro" id="IPR015242">
    <property type="entry name" value="Ydc2_cat"/>
</dbReference>
<reference evidence="3" key="1">
    <citation type="journal article" date="2019" name="Beilstein J. Org. Chem.">
        <title>Nanangenines: drimane sesquiterpenoids as the dominant metabolite cohort of a novel Australian fungus, Aspergillus nanangensis.</title>
        <authorList>
            <person name="Lacey H.J."/>
            <person name="Gilchrist C.L.M."/>
            <person name="Crombie A."/>
            <person name="Kalaitzis J.A."/>
            <person name="Vuong D."/>
            <person name="Rutledge P.J."/>
            <person name="Turner P."/>
            <person name="Pitt J.I."/>
            <person name="Lacey E."/>
            <person name="Chooi Y.H."/>
            <person name="Piggott A.M."/>
        </authorList>
    </citation>
    <scope>NUCLEOTIDE SEQUENCE</scope>
    <source>
        <strain evidence="3">MST-FP2251</strain>
    </source>
</reference>
<name>A0AAD4GP84_ASPNN</name>
<feature type="domain" description="SAP" evidence="2">
    <location>
        <begin position="17"/>
        <end position="51"/>
    </location>
</feature>
<feature type="region of interest" description="Disordered" evidence="1">
    <location>
        <begin position="139"/>
        <end position="159"/>
    </location>
</feature>
<feature type="region of interest" description="Disordered" evidence="1">
    <location>
        <begin position="270"/>
        <end position="292"/>
    </location>
</feature>
<dbReference type="Gene3D" id="3.30.420.10">
    <property type="entry name" value="Ribonuclease H-like superfamily/Ribonuclease H"/>
    <property type="match status" value="1"/>
</dbReference>
<proteinExistence type="predicted"/>
<gene>
    <name evidence="3" type="ORF">FE257_002244</name>
</gene>
<dbReference type="InterPro" id="IPR036397">
    <property type="entry name" value="RNaseH_sf"/>
</dbReference>
<evidence type="ECO:0000259" key="2">
    <source>
        <dbReference type="PROSITE" id="PS50800"/>
    </source>
</evidence>
<keyword evidence="4" id="KW-1185">Reference proteome</keyword>
<dbReference type="Pfam" id="PF09159">
    <property type="entry name" value="Ydc2-catalyt"/>
    <property type="match status" value="1"/>
</dbReference>